<dbReference type="OrthoDB" id="6180179at2"/>
<proteinExistence type="predicted"/>
<dbReference type="SUPFAM" id="SSF53335">
    <property type="entry name" value="S-adenosyl-L-methionine-dependent methyltransferases"/>
    <property type="match status" value="1"/>
</dbReference>
<evidence type="ECO:0000313" key="1">
    <source>
        <dbReference type="EMBL" id="TDT37781.1"/>
    </source>
</evidence>
<reference evidence="1 2" key="1">
    <citation type="submission" date="2019-03" db="EMBL/GenBank/DDBJ databases">
        <title>Genomic Encyclopedia of Type Strains, Phase IV (KMG-IV): sequencing the most valuable type-strain genomes for metagenomic binning, comparative biology and taxonomic classification.</title>
        <authorList>
            <person name="Goeker M."/>
        </authorList>
    </citation>
    <scope>NUCLEOTIDE SEQUENCE [LARGE SCALE GENOMIC DNA]</scope>
    <source>
        <strain evidence="1 2">DSM 15505</strain>
    </source>
</reference>
<dbReference type="Gene3D" id="3.40.50.150">
    <property type="entry name" value="Vaccinia Virus protein VP39"/>
    <property type="match status" value="1"/>
</dbReference>
<name>A0A4R7JIN8_9GAMM</name>
<evidence type="ECO:0000313" key="2">
    <source>
        <dbReference type="Proteomes" id="UP000295830"/>
    </source>
</evidence>
<comment type="caution">
    <text evidence="1">The sequence shown here is derived from an EMBL/GenBank/DDBJ whole genome shotgun (WGS) entry which is preliminary data.</text>
</comment>
<dbReference type="EMBL" id="SOAX01000007">
    <property type="protein sequence ID" value="TDT37781.1"/>
    <property type="molecule type" value="Genomic_DNA"/>
</dbReference>
<dbReference type="AlphaFoldDB" id="A0A4R7JIN8"/>
<organism evidence="1 2">
    <name type="scientific">Halospina denitrificans</name>
    <dbReference type="NCBI Taxonomy" id="332522"/>
    <lineage>
        <taxon>Bacteria</taxon>
        <taxon>Pseudomonadati</taxon>
        <taxon>Pseudomonadota</taxon>
        <taxon>Gammaproteobacteria</taxon>
        <taxon>Halospina</taxon>
    </lineage>
</organism>
<dbReference type="InterPro" id="IPR029063">
    <property type="entry name" value="SAM-dependent_MTases_sf"/>
</dbReference>
<accession>A0A4R7JIN8</accession>
<evidence type="ECO:0008006" key="3">
    <source>
        <dbReference type="Google" id="ProtNLM"/>
    </source>
</evidence>
<dbReference type="RefSeq" id="WP_133736973.1">
    <property type="nucleotide sequence ID" value="NZ_SOAX01000007.1"/>
</dbReference>
<sequence>MSDSGVKTDEKKQHFDDIYVAENPVPFKERIMDELKYVSDNFNRLTFDRLILPWAQQKTASGTPLNFVDLAGCFGNTTMATLNGMDYDAIRENWKDADTASTVAEPRRFPARVTGIDISANALAYGKSAGIYDNTIQADLNTPDADTKAQLDDALKDADILISTAALVYLEPDAVENVMDAFAANNSEGYLLVNFLNPFAMEAADATKRTLLERFEFVGSMASRHRLMSELERSNYPGEEWVMLEIWVLKRKK</sequence>
<protein>
    <recommendedName>
        <fullName evidence="3">Methyltransferase family protein</fullName>
    </recommendedName>
</protein>
<keyword evidence="2" id="KW-1185">Reference proteome</keyword>
<dbReference type="Proteomes" id="UP000295830">
    <property type="component" value="Unassembled WGS sequence"/>
</dbReference>
<gene>
    <name evidence="1" type="ORF">DES49_2741</name>
</gene>